<protein>
    <submittedName>
        <fullName evidence="7">Uncharacterized protein</fullName>
    </submittedName>
</protein>
<dbReference type="PANTHER" id="PTHR12270:SF25">
    <property type="entry name" value="GLYCOSYLTRANSFERASE-LIKE PROTEIN LARGE"/>
    <property type="match status" value="1"/>
</dbReference>
<dbReference type="InterPro" id="IPR051292">
    <property type="entry name" value="Xyl/GlcA_transferase"/>
</dbReference>
<dbReference type="Proteomes" id="UP000823941">
    <property type="component" value="Chromosome 14"/>
</dbReference>
<comment type="subcellular location">
    <subcellularLocation>
        <location evidence="1">Membrane</location>
        <topology evidence="1">Single-pass type II membrane protein</topology>
    </subcellularLocation>
</comment>
<sequence length="167" mass="19290">MAACQPTPTINYRVSPPRDKAALLARLRSDVAPFRAREWPRGHRATNYSRWITATEPYEVEWQADYEPYLVVHRSVPRYDTRFSGFGWNKVSHSVELYARGYRAVVLPGAFIVHAPHAPSADITAFRARPDYRVCLSILKQEFMSDLKKKYNVTLDNNEEYNPQGKT</sequence>
<evidence type="ECO:0000313" key="8">
    <source>
        <dbReference type="Proteomes" id="UP000823941"/>
    </source>
</evidence>
<evidence type="ECO:0000313" key="7">
    <source>
        <dbReference type="EMBL" id="KAG7304995.1"/>
    </source>
</evidence>
<organism evidence="7 8">
    <name type="scientific">Plutella xylostella</name>
    <name type="common">Diamondback moth</name>
    <name type="synonym">Plutella maculipennis</name>
    <dbReference type="NCBI Taxonomy" id="51655"/>
    <lineage>
        <taxon>Eukaryota</taxon>
        <taxon>Metazoa</taxon>
        <taxon>Ecdysozoa</taxon>
        <taxon>Arthropoda</taxon>
        <taxon>Hexapoda</taxon>
        <taxon>Insecta</taxon>
        <taxon>Pterygota</taxon>
        <taxon>Neoptera</taxon>
        <taxon>Endopterygota</taxon>
        <taxon>Lepidoptera</taxon>
        <taxon>Glossata</taxon>
        <taxon>Ditrysia</taxon>
        <taxon>Yponomeutoidea</taxon>
        <taxon>Plutellidae</taxon>
        <taxon>Plutella</taxon>
    </lineage>
</organism>
<gene>
    <name evidence="7" type="ORF">JYU34_010430</name>
</gene>
<keyword evidence="6" id="KW-0325">Glycoprotein</keyword>
<evidence type="ECO:0000256" key="2">
    <source>
        <dbReference type="ARBA" id="ARBA00022692"/>
    </source>
</evidence>
<dbReference type="PANTHER" id="PTHR12270">
    <property type="entry name" value="GLYCOSYLTRANSFERASE-RELATED"/>
    <property type="match status" value="1"/>
</dbReference>
<accession>A0ABQ7QJN1</accession>
<evidence type="ECO:0000256" key="3">
    <source>
        <dbReference type="ARBA" id="ARBA00022968"/>
    </source>
</evidence>
<evidence type="ECO:0000256" key="6">
    <source>
        <dbReference type="ARBA" id="ARBA00023180"/>
    </source>
</evidence>
<comment type="caution">
    <text evidence="7">The sequence shown here is derived from an EMBL/GenBank/DDBJ whole genome shotgun (WGS) entry which is preliminary data.</text>
</comment>
<evidence type="ECO:0000256" key="1">
    <source>
        <dbReference type="ARBA" id="ARBA00004606"/>
    </source>
</evidence>
<evidence type="ECO:0000256" key="5">
    <source>
        <dbReference type="ARBA" id="ARBA00023136"/>
    </source>
</evidence>
<keyword evidence="5" id="KW-0472">Membrane</keyword>
<keyword evidence="4" id="KW-1133">Transmembrane helix</keyword>
<evidence type="ECO:0000256" key="4">
    <source>
        <dbReference type="ARBA" id="ARBA00022989"/>
    </source>
</evidence>
<keyword evidence="8" id="KW-1185">Reference proteome</keyword>
<reference evidence="7 8" key="1">
    <citation type="submission" date="2021-06" db="EMBL/GenBank/DDBJ databases">
        <title>A haploid diamondback moth (Plutella xylostella L.) genome assembly resolves 31 chromosomes and identifies a diamide resistance mutation.</title>
        <authorList>
            <person name="Ward C.M."/>
            <person name="Perry K.D."/>
            <person name="Baker G."/>
            <person name="Powis K."/>
            <person name="Heckel D.G."/>
            <person name="Baxter S.W."/>
        </authorList>
    </citation>
    <scope>NUCLEOTIDE SEQUENCE [LARGE SCALE GENOMIC DNA]</scope>
    <source>
        <strain evidence="7 8">LV</strain>
        <tissue evidence="7">Single pupa</tissue>
    </source>
</reference>
<name>A0ABQ7QJN1_PLUXY</name>
<keyword evidence="2" id="KW-0812">Transmembrane</keyword>
<dbReference type="EMBL" id="JAHIBW010000014">
    <property type="protein sequence ID" value="KAG7304995.1"/>
    <property type="molecule type" value="Genomic_DNA"/>
</dbReference>
<dbReference type="Pfam" id="PF13896">
    <property type="entry name" value="Glyco_transf_49"/>
    <property type="match status" value="1"/>
</dbReference>
<keyword evidence="3" id="KW-0735">Signal-anchor</keyword>
<proteinExistence type="predicted"/>